<evidence type="ECO:0000313" key="2">
    <source>
        <dbReference type="Proteomes" id="UP000799436"/>
    </source>
</evidence>
<reference evidence="1" key="1">
    <citation type="journal article" date="2020" name="Stud. Mycol.">
        <title>101 Dothideomycetes genomes: a test case for predicting lifestyles and emergence of pathogens.</title>
        <authorList>
            <person name="Haridas S."/>
            <person name="Albert R."/>
            <person name="Binder M."/>
            <person name="Bloem J."/>
            <person name="Labutti K."/>
            <person name="Salamov A."/>
            <person name="Andreopoulos B."/>
            <person name="Baker S."/>
            <person name="Barry K."/>
            <person name="Bills G."/>
            <person name="Bluhm B."/>
            <person name="Cannon C."/>
            <person name="Castanera R."/>
            <person name="Culley D."/>
            <person name="Daum C."/>
            <person name="Ezra D."/>
            <person name="Gonzalez J."/>
            <person name="Henrissat B."/>
            <person name="Kuo A."/>
            <person name="Liang C."/>
            <person name="Lipzen A."/>
            <person name="Lutzoni F."/>
            <person name="Magnuson J."/>
            <person name="Mondo S."/>
            <person name="Nolan M."/>
            <person name="Ohm R."/>
            <person name="Pangilinan J."/>
            <person name="Park H.-J."/>
            <person name="Ramirez L."/>
            <person name="Alfaro M."/>
            <person name="Sun H."/>
            <person name="Tritt A."/>
            <person name="Yoshinaga Y."/>
            <person name="Zwiers L.-H."/>
            <person name="Turgeon B."/>
            <person name="Goodwin S."/>
            <person name="Spatafora J."/>
            <person name="Crous P."/>
            <person name="Grigoriev I."/>
        </authorList>
    </citation>
    <scope>NUCLEOTIDE SEQUENCE</scope>
    <source>
        <strain evidence="1">CBS 116005</strain>
    </source>
</reference>
<keyword evidence="2" id="KW-1185">Reference proteome</keyword>
<gene>
    <name evidence="1" type="ORF">EJ03DRAFT_155284</name>
</gene>
<dbReference type="AlphaFoldDB" id="A0A6G1LJT0"/>
<name>A0A6G1LJT0_9PEZI</name>
<evidence type="ECO:0000313" key="1">
    <source>
        <dbReference type="EMBL" id="KAF2773157.1"/>
    </source>
</evidence>
<proteinExistence type="predicted"/>
<organism evidence="1 2">
    <name type="scientific">Teratosphaeria nubilosa</name>
    <dbReference type="NCBI Taxonomy" id="161662"/>
    <lineage>
        <taxon>Eukaryota</taxon>
        <taxon>Fungi</taxon>
        <taxon>Dikarya</taxon>
        <taxon>Ascomycota</taxon>
        <taxon>Pezizomycotina</taxon>
        <taxon>Dothideomycetes</taxon>
        <taxon>Dothideomycetidae</taxon>
        <taxon>Mycosphaerellales</taxon>
        <taxon>Teratosphaeriaceae</taxon>
        <taxon>Teratosphaeria</taxon>
    </lineage>
</organism>
<dbReference type="EMBL" id="ML995812">
    <property type="protein sequence ID" value="KAF2773157.1"/>
    <property type="molecule type" value="Genomic_DNA"/>
</dbReference>
<protein>
    <submittedName>
        <fullName evidence="1">Uncharacterized protein</fullName>
    </submittedName>
</protein>
<sequence length="457" mass="51433">MLFQDQHHGRLGTIYTSILLNAPLCHRYHENFPITGRVSLEFCASDHLPQHVGRHVCGDSDELFAPLRIGVWFVGRVSIVVPGHRGYGSQRREEEERLEEILVERVQWLHEGGTRLRCWEETDFDFATAFPDVVDGHEQKGWEFGIDGLHQVREREVLPSSFCHGFGSGRSGGGVESARVEHLLRPVVEVEGVDVDVEVCEGVEGMYWPFGTSHSSCLKTGERQLARREGEIKLRQQLHDIATQQMITRIHRHGLGVKMMAIAHLHHHSITAVALDVVCNLPKQILYDKAVAFHIDVKAMNPTLSSSLQDLRTEGMELSLIENCSACVDHGPRHEHRTGHPLHSPYGLDGHFQVFDGCHRLCVETAAVKQELPPAFNFRLGTLVRAHQLRVKFAVVVEGQKMVVEEEEVSVEVLGPEAGLLGQWVMVGEERWRVQGSEVQDVAPPRYEDVFRGQSDA</sequence>
<dbReference type="Proteomes" id="UP000799436">
    <property type="component" value="Unassembled WGS sequence"/>
</dbReference>
<accession>A0A6G1LJT0</accession>